<dbReference type="Pfam" id="PF09607">
    <property type="entry name" value="BrkDBD"/>
    <property type="match status" value="1"/>
</dbReference>
<dbReference type="Proteomes" id="UP000001646">
    <property type="component" value="Unplaced"/>
</dbReference>
<evidence type="ECO:0000256" key="2">
    <source>
        <dbReference type="SAM" id="MobiDB-lite"/>
    </source>
</evidence>
<evidence type="ECO:0000313" key="5">
    <source>
        <dbReference type="Proteomes" id="UP000001646"/>
    </source>
</evidence>
<dbReference type="InterPro" id="IPR006600">
    <property type="entry name" value="HTH_CenpB_DNA-bd_dom"/>
</dbReference>
<name>L7MZP6_ANOCA</name>
<dbReference type="Ensembl" id="ENSACAT00000006551.3">
    <property type="protein sequence ID" value="ENSACAP00000006408.3"/>
    <property type="gene ID" value="ENSACAG00000006566.3"/>
</dbReference>
<feature type="region of interest" description="Disordered" evidence="2">
    <location>
        <begin position="179"/>
        <end position="215"/>
    </location>
</feature>
<accession>L7MZP6</accession>
<sequence length="215" mass="25243">MSVQKRLSYRIPFKLEVIKYAKEHGNRAAERHFGSPPTEKMIREWRKQEDQLQKADKSKHTFRGRTAKWPQIDVEMKEWITRHRNNGFSVSTKMIIYEAKRLAAEKGIEEFTGSPSWCYRFMRRCGLAMRTKTRIAQKMPKEYESKIVSFHKYVLDARKRNVLTRSHRNLARSREISREYEIQPGSAASDPVVAATPPGAPRKALHPRRGLQRHP</sequence>
<dbReference type="Pfam" id="PF03221">
    <property type="entry name" value="HTH_Tnp_Tc5"/>
    <property type="match status" value="1"/>
</dbReference>
<reference evidence="4" key="2">
    <citation type="submission" date="2025-08" db="UniProtKB">
        <authorList>
            <consortium name="Ensembl"/>
        </authorList>
    </citation>
    <scope>IDENTIFICATION</scope>
</reference>
<feature type="domain" description="HTH CENPB-type" evidence="3">
    <location>
        <begin position="60"/>
        <end position="131"/>
    </location>
</feature>
<organism evidence="4 5">
    <name type="scientific">Anolis carolinensis</name>
    <name type="common">Green anole</name>
    <name type="synonym">American chameleon</name>
    <dbReference type="NCBI Taxonomy" id="28377"/>
    <lineage>
        <taxon>Eukaryota</taxon>
        <taxon>Metazoa</taxon>
        <taxon>Chordata</taxon>
        <taxon>Craniata</taxon>
        <taxon>Vertebrata</taxon>
        <taxon>Euteleostomi</taxon>
        <taxon>Lepidosauria</taxon>
        <taxon>Squamata</taxon>
        <taxon>Bifurcata</taxon>
        <taxon>Unidentata</taxon>
        <taxon>Episquamata</taxon>
        <taxon>Toxicofera</taxon>
        <taxon>Iguania</taxon>
        <taxon>Dactyloidae</taxon>
        <taxon>Anolis</taxon>
    </lineage>
</organism>
<keyword evidence="1" id="KW-0238">DNA-binding</keyword>
<dbReference type="GO" id="GO:0003677">
    <property type="term" value="F:DNA binding"/>
    <property type="evidence" value="ECO:0007669"/>
    <property type="project" value="UniProtKB-KW"/>
</dbReference>
<proteinExistence type="predicted"/>
<evidence type="ECO:0000313" key="4">
    <source>
        <dbReference type="Ensembl" id="ENSACAP00000006408.3"/>
    </source>
</evidence>
<evidence type="ECO:0000259" key="3">
    <source>
        <dbReference type="PROSITE" id="PS51253"/>
    </source>
</evidence>
<keyword evidence="5" id="KW-1185">Reference proteome</keyword>
<dbReference type="InterPro" id="IPR018586">
    <property type="entry name" value="Brinker_DNA-bd"/>
</dbReference>
<dbReference type="GeneTree" id="ENSGT00940000163759"/>
<evidence type="ECO:0000256" key="1">
    <source>
        <dbReference type="ARBA" id="ARBA00023125"/>
    </source>
</evidence>
<dbReference type="SUPFAM" id="SSF46689">
    <property type="entry name" value="Homeodomain-like"/>
    <property type="match status" value="1"/>
</dbReference>
<dbReference type="InterPro" id="IPR009057">
    <property type="entry name" value="Homeodomain-like_sf"/>
</dbReference>
<reference evidence="4" key="3">
    <citation type="submission" date="2025-09" db="UniProtKB">
        <authorList>
            <consortium name="Ensembl"/>
        </authorList>
    </citation>
    <scope>IDENTIFICATION</scope>
</reference>
<dbReference type="HOGENOM" id="CLU_124220_0_0_1"/>
<dbReference type="PROSITE" id="PS51253">
    <property type="entry name" value="HTH_CENPB"/>
    <property type="match status" value="1"/>
</dbReference>
<dbReference type="Bgee" id="ENSACAG00000006566">
    <property type="expression patterns" value="Expressed in skeletal muscle tissue and 5 other cell types or tissues"/>
</dbReference>
<dbReference type="Gene3D" id="1.10.10.60">
    <property type="entry name" value="Homeodomain-like"/>
    <property type="match status" value="2"/>
</dbReference>
<dbReference type="eggNOG" id="KOG3105">
    <property type="taxonomic scope" value="Eukaryota"/>
</dbReference>
<protein>
    <recommendedName>
        <fullName evidence="3">HTH CENPB-type domain-containing protein</fullName>
    </recommendedName>
</protein>
<reference evidence="4" key="1">
    <citation type="submission" date="2009-12" db="EMBL/GenBank/DDBJ databases">
        <title>The Genome Sequence of Anolis carolinensis (Green Anole Lizard).</title>
        <authorList>
            <consortium name="The Genome Sequencing Platform"/>
            <person name="Di Palma F."/>
            <person name="Alfoldi J."/>
            <person name="Heiman D."/>
            <person name="Young S."/>
            <person name="Grabherr M."/>
            <person name="Johnson J."/>
            <person name="Lander E.S."/>
            <person name="Lindblad-Toh K."/>
        </authorList>
    </citation>
    <scope>NUCLEOTIDE SEQUENCE [LARGE SCALE GENOMIC DNA]</scope>
    <source>
        <strain evidence="4">JBL SC #1</strain>
    </source>
</reference>
<feature type="compositionally biased region" description="Basic residues" evidence="2">
    <location>
        <begin position="203"/>
        <end position="215"/>
    </location>
</feature>
<dbReference type="InParanoid" id="L7MZP6"/>
<dbReference type="AlphaFoldDB" id="L7MZP6"/>
<dbReference type="SMART" id="SM00674">
    <property type="entry name" value="CENPB"/>
    <property type="match status" value="1"/>
</dbReference>